<keyword evidence="1" id="KW-0732">Signal</keyword>
<protein>
    <recommendedName>
        <fullName evidence="4">Secreted protein</fullName>
    </recommendedName>
</protein>
<feature type="signal peptide" evidence="1">
    <location>
        <begin position="1"/>
        <end position="22"/>
    </location>
</feature>
<organism evidence="2 3">
    <name type="scientific">Coprinellus micaceus</name>
    <name type="common">Glistening ink-cap mushroom</name>
    <name type="synonym">Coprinus micaceus</name>
    <dbReference type="NCBI Taxonomy" id="71717"/>
    <lineage>
        <taxon>Eukaryota</taxon>
        <taxon>Fungi</taxon>
        <taxon>Dikarya</taxon>
        <taxon>Basidiomycota</taxon>
        <taxon>Agaricomycotina</taxon>
        <taxon>Agaricomycetes</taxon>
        <taxon>Agaricomycetidae</taxon>
        <taxon>Agaricales</taxon>
        <taxon>Agaricineae</taxon>
        <taxon>Psathyrellaceae</taxon>
        <taxon>Coprinellus</taxon>
    </lineage>
</organism>
<name>A0A4Y7SV09_COPMI</name>
<accession>A0A4Y7SV09</accession>
<dbReference type="EMBL" id="QPFP01000054">
    <property type="protein sequence ID" value="TEB25700.1"/>
    <property type="molecule type" value="Genomic_DNA"/>
</dbReference>
<gene>
    <name evidence="2" type="ORF">FA13DRAFT_1140137</name>
</gene>
<proteinExistence type="predicted"/>
<evidence type="ECO:0008006" key="4">
    <source>
        <dbReference type="Google" id="ProtNLM"/>
    </source>
</evidence>
<dbReference type="AlphaFoldDB" id="A0A4Y7SV09"/>
<evidence type="ECO:0000256" key="1">
    <source>
        <dbReference type="SAM" id="SignalP"/>
    </source>
</evidence>
<comment type="caution">
    <text evidence="2">The sequence shown here is derived from an EMBL/GenBank/DDBJ whole genome shotgun (WGS) entry which is preliminary data.</text>
</comment>
<evidence type="ECO:0000313" key="3">
    <source>
        <dbReference type="Proteomes" id="UP000298030"/>
    </source>
</evidence>
<dbReference type="Proteomes" id="UP000298030">
    <property type="component" value="Unassembled WGS sequence"/>
</dbReference>
<evidence type="ECO:0000313" key="2">
    <source>
        <dbReference type="EMBL" id="TEB25700.1"/>
    </source>
</evidence>
<reference evidence="2 3" key="1">
    <citation type="journal article" date="2019" name="Nat. Ecol. Evol.">
        <title>Megaphylogeny resolves global patterns of mushroom evolution.</title>
        <authorList>
            <person name="Varga T."/>
            <person name="Krizsan K."/>
            <person name="Foldi C."/>
            <person name="Dima B."/>
            <person name="Sanchez-Garcia M."/>
            <person name="Sanchez-Ramirez S."/>
            <person name="Szollosi G.J."/>
            <person name="Szarkandi J.G."/>
            <person name="Papp V."/>
            <person name="Albert L."/>
            <person name="Andreopoulos W."/>
            <person name="Angelini C."/>
            <person name="Antonin V."/>
            <person name="Barry K.W."/>
            <person name="Bougher N.L."/>
            <person name="Buchanan P."/>
            <person name="Buyck B."/>
            <person name="Bense V."/>
            <person name="Catcheside P."/>
            <person name="Chovatia M."/>
            <person name="Cooper J."/>
            <person name="Damon W."/>
            <person name="Desjardin D."/>
            <person name="Finy P."/>
            <person name="Geml J."/>
            <person name="Haridas S."/>
            <person name="Hughes K."/>
            <person name="Justo A."/>
            <person name="Karasinski D."/>
            <person name="Kautmanova I."/>
            <person name="Kiss B."/>
            <person name="Kocsube S."/>
            <person name="Kotiranta H."/>
            <person name="LaButti K.M."/>
            <person name="Lechner B.E."/>
            <person name="Liimatainen K."/>
            <person name="Lipzen A."/>
            <person name="Lukacs Z."/>
            <person name="Mihaltcheva S."/>
            <person name="Morgado L.N."/>
            <person name="Niskanen T."/>
            <person name="Noordeloos M.E."/>
            <person name="Ohm R.A."/>
            <person name="Ortiz-Santana B."/>
            <person name="Ovrebo C."/>
            <person name="Racz N."/>
            <person name="Riley R."/>
            <person name="Savchenko A."/>
            <person name="Shiryaev A."/>
            <person name="Soop K."/>
            <person name="Spirin V."/>
            <person name="Szebenyi C."/>
            <person name="Tomsovsky M."/>
            <person name="Tulloss R.E."/>
            <person name="Uehling J."/>
            <person name="Grigoriev I.V."/>
            <person name="Vagvolgyi C."/>
            <person name="Papp T."/>
            <person name="Martin F.M."/>
            <person name="Miettinen O."/>
            <person name="Hibbett D.S."/>
            <person name="Nagy L.G."/>
        </authorList>
    </citation>
    <scope>NUCLEOTIDE SEQUENCE [LARGE SCALE GENOMIC DNA]</scope>
    <source>
        <strain evidence="2 3">FP101781</strain>
    </source>
</reference>
<feature type="chain" id="PRO_5021329285" description="Secreted protein" evidence="1">
    <location>
        <begin position="23"/>
        <end position="109"/>
    </location>
</feature>
<keyword evidence="3" id="KW-1185">Reference proteome</keyword>
<sequence>MLLTTWAAVVFRLTCVFRGSSSSRETKKAHLHQTLKRSVACLVATGLGSWYRRPGFQLDGPFHNSTLYWRDAIIGDNIARLFWIVNSCWGLERRRLVRLRDGRYEASFR</sequence>